<dbReference type="RefSeq" id="WP_380012262.1">
    <property type="nucleotide sequence ID" value="NZ_JBHLYR010000049.1"/>
</dbReference>
<proteinExistence type="predicted"/>
<dbReference type="EMBL" id="JBHLYR010000049">
    <property type="protein sequence ID" value="MFB9993436.1"/>
    <property type="molecule type" value="Genomic_DNA"/>
</dbReference>
<gene>
    <name evidence="1" type="ORF">ACFFLM_15830</name>
</gene>
<keyword evidence="2" id="KW-1185">Reference proteome</keyword>
<protein>
    <submittedName>
        <fullName evidence="1">DUF4291 domain-containing protein</fullName>
    </submittedName>
</protein>
<name>A0ABV6B125_9DEIO</name>
<dbReference type="InterPro" id="IPR025633">
    <property type="entry name" value="DUF4291"/>
</dbReference>
<dbReference type="PANTHER" id="PTHR38567">
    <property type="entry name" value="DUF4291 DOMAIN-CONTAINING PROTEIN"/>
    <property type="match status" value="1"/>
</dbReference>
<dbReference type="Pfam" id="PF14124">
    <property type="entry name" value="DUF4291"/>
    <property type="match status" value="1"/>
</dbReference>
<reference evidence="1 2" key="1">
    <citation type="submission" date="2024-09" db="EMBL/GenBank/DDBJ databases">
        <authorList>
            <person name="Sun Q."/>
            <person name="Mori K."/>
        </authorList>
    </citation>
    <scope>NUCLEOTIDE SEQUENCE [LARGE SCALE GENOMIC DNA]</scope>
    <source>
        <strain evidence="1 2">JCM 13503</strain>
    </source>
</reference>
<dbReference type="Proteomes" id="UP001589733">
    <property type="component" value="Unassembled WGS sequence"/>
</dbReference>
<sequence length="222" mass="25068">MQLTTAPYLEQVPRWPQAGRPILAQWDESTMWVYQAFRPAIGHFAAAHGRFGGDYSFGRMSWIKPNFLWMMYRSGWGTKADQEVTLALRLKREGFETLLAEAVASSLGASEFATQADWKTAVTASDVRLQWDPDHDPHGQPLPRRAIQLGIRGPTLRRLNEEWLVNVQDISSFVERQRANLHDWAQLQTPLETPYPLPSSELARRIGADWVSTGEQGAVAPA</sequence>
<comment type="caution">
    <text evidence="1">The sequence shown here is derived from an EMBL/GenBank/DDBJ whole genome shotgun (WGS) entry which is preliminary data.</text>
</comment>
<dbReference type="PANTHER" id="PTHR38567:SF1">
    <property type="entry name" value="DUF4291 DOMAIN-CONTAINING PROTEIN"/>
    <property type="match status" value="1"/>
</dbReference>
<accession>A0ABV6B125</accession>
<organism evidence="1 2">
    <name type="scientific">Deinococcus oregonensis</name>
    <dbReference type="NCBI Taxonomy" id="1805970"/>
    <lineage>
        <taxon>Bacteria</taxon>
        <taxon>Thermotogati</taxon>
        <taxon>Deinococcota</taxon>
        <taxon>Deinococci</taxon>
        <taxon>Deinococcales</taxon>
        <taxon>Deinococcaceae</taxon>
        <taxon>Deinococcus</taxon>
    </lineage>
</organism>
<evidence type="ECO:0000313" key="2">
    <source>
        <dbReference type="Proteomes" id="UP001589733"/>
    </source>
</evidence>
<evidence type="ECO:0000313" key="1">
    <source>
        <dbReference type="EMBL" id="MFB9993436.1"/>
    </source>
</evidence>